<keyword evidence="2" id="KW-1185">Reference proteome</keyword>
<organism evidence="1 2">
    <name type="scientific">Amniculicola lignicola CBS 123094</name>
    <dbReference type="NCBI Taxonomy" id="1392246"/>
    <lineage>
        <taxon>Eukaryota</taxon>
        <taxon>Fungi</taxon>
        <taxon>Dikarya</taxon>
        <taxon>Ascomycota</taxon>
        <taxon>Pezizomycotina</taxon>
        <taxon>Dothideomycetes</taxon>
        <taxon>Pleosporomycetidae</taxon>
        <taxon>Pleosporales</taxon>
        <taxon>Amniculicolaceae</taxon>
        <taxon>Amniculicola</taxon>
    </lineage>
</organism>
<dbReference type="AlphaFoldDB" id="A0A6A5W8G8"/>
<proteinExistence type="predicted"/>
<sequence length="249" mass="27075">MSCRIGSGAENNTSRAAYRAILANSQTCNAAPVPGSSIKTDLESYRHAQEADTPPASLEIGRHQLGRPLVQIDIPLYAVAAHLLCISSVTPLAGPTTYISRRHFVALASNRSIYFSTLSRLNGHHSAGSSQKFLHCCPFVGTGLVSTQEKSREPCLPSAPCMIHHSNMYSLHFYASYYYNMSVRVGHLKAEGTQESITVADELYANHIPAGTDSHKWTRMHLQLSPRLGSGPNLGPAAGIENLRRTDCE</sequence>
<gene>
    <name evidence="1" type="ORF">P154DRAFT_47608</name>
</gene>
<evidence type="ECO:0000313" key="2">
    <source>
        <dbReference type="Proteomes" id="UP000799779"/>
    </source>
</evidence>
<dbReference type="EMBL" id="ML977678">
    <property type="protein sequence ID" value="KAF1993936.1"/>
    <property type="molecule type" value="Genomic_DNA"/>
</dbReference>
<protein>
    <submittedName>
        <fullName evidence="1">Uncharacterized protein</fullName>
    </submittedName>
</protein>
<evidence type="ECO:0000313" key="1">
    <source>
        <dbReference type="EMBL" id="KAF1993936.1"/>
    </source>
</evidence>
<accession>A0A6A5W8G8</accession>
<reference evidence="1" key="1">
    <citation type="journal article" date="2020" name="Stud. Mycol.">
        <title>101 Dothideomycetes genomes: a test case for predicting lifestyles and emergence of pathogens.</title>
        <authorList>
            <person name="Haridas S."/>
            <person name="Albert R."/>
            <person name="Binder M."/>
            <person name="Bloem J."/>
            <person name="Labutti K."/>
            <person name="Salamov A."/>
            <person name="Andreopoulos B."/>
            <person name="Baker S."/>
            <person name="Barry K."/>
            <person name="Bills G."/>
            <person name="Bluhm B."/>
            <person name="Cannon C."/>
            <person name="Castanera R."/>
            <person name="Culley D."/>
            <person name="Daum C."/>
            <person name="Ezra D."/>
            <person name="Gonzalez J."/>
            <person name="Henrissat B."/>
            <person name="Kuo A."/>
            <person name="Liang C."/>
            <person name="Lipzen A."/>
            <person name="Lutzoni F."/>
            <person name="Magnuson J."/>
            <person name="Mondo S."/>
            <person name="Nolan M."/>
            <person name="Ohm R."/>
            <person name="Pangilinan J."/>
            <person name="Park H.-J."/>
            <person name="Ramirez L."/>
            <person name="Alfaro M."/>
            <person name="Sun H."/>
            <person name="Tritt A."/>
            <person name="Yoshinaga Y."/>
            <person name="Zwiers L.-H."/>
            <person name="Turgeon B."/>
            <person name="Goodwin S."/>
            <person name="Spatafora J."/>
            <person name="Crous P."/>
            <person name="Grigoriev I."/>
        </authorList>
    </citation>
    <scope>NUCLEOTIDE SEQUENCE</scope>
    <source>
        <strain evidence="1">CBS 123094</strain>
    </source>
</reference>
<dbReference type="Proteomes" id="UP000799779">
    <property type="component" value="Unassembled WGS sequence"/>
</dbReference>
<name>A0A6A5W8G8_9PLEO</name>